<reference evidence="1 2" key="1">
    <citation type="submission" date="2014-11" db="EMBL/GenBank/DDBJ databases">
        <title>Comparative genomic analysis of Cryptosporidium hominis reveals occurrence of genetic recombination in virulent subtypes.</title>
        <authorList>
            <person name="Guo Y."/>
            <person name="Tang K."/>
            <person name="Frace M."/>
            <person name="Li N."/>
            <person name="Roellig D.M."/>
            <person name="Sammons S."/>
            <person name="Knipe K."/>
            <person name="Rowe L."/>
            <person name="Feng Y."/>
            <person name="Xiao L."/>
        </authorList>
    </citation>
    <scope>NUCLEOTIDE SEQUENCE [LARGE SCALE GENOMIC DNA]</scope>
    <source>
        <strain evidence="1">30976</strain>
    </source>
</reference>
<keyword evidence="2" id="KW-1185">Reference proteome</keyword>
<evidence type="ECO:0000313" key="1">
    <source>
        <dbReference type="EMBL" id="PPS94122.1"/>
    </source>
</evidence>
<reference evidence="1 2" key="2">
    <citation type="submission" date="2017-10" db="EMBL/GenBank/DDBJ databases">
        <title>Consistent, comparative and evidence-based genome annotation and re-annotation for the closely-related species, Cryptosporidium parvum, C. hominis and C. tyzzeri.</title>
        <authorList>
            <person name="Baptista R.P."/>
            <person name="Li Y."/>
            <person name="Sateriale A."/>
            <person name="Striepen B."/>
            <person name="Kissinger J.C."/>
        </authorList>
    </citation>
    <scope>NUCLEOTIDE SEQUENCE [LARGE SCALE GENOMIC DNA]</scope>
    <source>
        <strain evidence="1">30976</strain>
    </source>
</reference>
<gene>
    <name evidence="1" type="ORF">GY17_00002902</name>
</gene>
<accession>A0ABX5BAJ9</accession>
<protein>
    <submittedName>
        <fullName evidence="1">Uncharacterized protein</fullName>
    </submittedName>
</protein>
<name>A0ABX5BAJ9_CRYHO</name>
<organism evidence="1 2">
    <name type="scientific">Cryptosporidium hominis</name>
    <dbReference type="NCBI Taxonomy" id="237895"/>
    <lineage>
        <taxon>Eukaryota</taxon>
        <taxon>Sar</taxon>
        <taxon>Alveolata</taxon>
        <taxon>Apicomplexa</taxon>
        <taxon>Conoidasida</taxon>
        <taxon>Coccidia</taxon>
        <taxon>Eucoccidiorida</taxon>
        <taxon>Eimeriorina</taxon>
        <taxon>Cryptosporidiidae</taxon>
        <taxon>Cryptosporidium</taxon>
    </lineage>
</organism>
<dbReference type="EMBL" id="JTAI01000009">
    <property type="protein sequence ID" value="PPS94122.1"/>
    <property type="molecule type" value="Genomic_DNA"/>
</dbReference>
<dbReference type="Proteomes" id="UP001429100">
    <property type="component" value="Unassembled WGS sequence"/>
</dbReference>
<evidence type="ECO:0000313" key="2">
    <source>
        <dbReference type="Proteomes" id="UP001429100"/>
    </source>
</evidence>
<proteinExistence type="predicted"/>
<comment type="caution">
    <text evidence="1">The sequence shown here is derived from an EMBL/GenBank/DDBJ whole genome shotgun (WGS) entry which is preliminary data.</text>
</comment>
<sequence length="78" mass="8925">MELLLNSINYKIVIITLINGSTIQESNKSPNFNANYNNFNTLFIPIKSIHSLTCPEVDNPSKHIRMYLKSSILLNMKN</sequence>